<dbReference type="Pfam" id="PF03810">
    <property type="entry name" value="IBN_N"/>
    <property type="match status" value="1"/>
</dbReference>
<dbReference type="SMART" id="SM00913">
    <property type="entry name" value="IBN_N"/>
    <property type="match status" value="1"/>
</dbReference>
<keyword evidence="4" id="KW-0539">Nucleus</keyword>
<dbReference type="GO" id="GO:0005635">
    <property type="term" value="C:nuclear envelope"/>
    <property type="evidence" value="ECO:0007669"/>
    <property type="project" value="TreeGrafter"/>
</dbReference>
<dbReference type="AlphaFoldDB" id="A0AAN7WLK0"/>
<dbReference type="EMBL" id="JAWIZZ010000056">
    <property type="protein sequence ID" value="KAK5774057.1"/>
    <property type="molecule type" value="Genomic_DNA"/>
</dbReference>
<comment type="caution">
    <text evidence="6">The sequence shown here is derived from an EMBL/GenBank/DDBJ whole genome shotgun (WGS) entry which is preliminary data.</text>
</comment>
<evidence type="ECO:0000313" key="6">
    <source>
        <dbReference type="EMBL" id="KAK5774057.1"/>
    </source>
</evidence>
<keyword evidence="7" id="KW-1185">Reference proteome</keyword>
<comment type="subcellular location">
    <subcellularLocation>
        <location evidence="1">Nucleus</location>
    </subcellularLocation>
</comment>
<proteinExistence type="inferred from homology"/>
<gene>
    <name evidence="6" type="ORF">RI543_004591</name>
</gene>
<name>A0AAN7WLK0_9SACH</name>
<keyword evidence="3" id="KW-0813">Transport</keyword>
<dbReference type="InterPro" id="IPR058669">
    <property type="entry name" value="TPR_IPO7/11-like"/>
</dbReference>
<dbReference type="GO" id="GO:0006606">
    <property type="term" value="P:protein import into nucleus"/>
    <property type="evidence" value="ECO:0007669"/>
    <property type="project" value="TreeGrafter"/>
</dbReference>
<dbReference type="InterPro" id="IPR011989">
    <property type="entry name" value="ARM-like"/>
</dbReference>
<evidence type="ECO:0000256" key="3">
    <source>
        <dbReference type="ARBA" id="ARBA00022448"/>
    </source>
</evidence>
<protein>
    <recommendedName>
        <fullName evidence="5">Importin N-terminal domain-containing protein</fullName>
    </recommendedName>
</protein>
<dbReference type="Gene3D" id="1.25.10.10">
    <property type="entry name" value="Leucine-rich Repeat Variant"/>
    <property type="match status" value="1"/>
</dbReference>
<dbReference type="GO" id="GO:0031267">
    <property type="term" value="F:small GTPase binding"/>
    <property type="evidence" value="ECO:0007669"/>
    <property type="project" value="InterPro"/>
</dbReference>
<organism evidence="6 7">
    <name type="scientific">Arxiozyma heterogenica</name>
    <dbReference type="NCBI Taxonomy" id="278026"/>
    <lineage>
        <taxon>Eukaryota</taxon>
        <taxon>Fungi</taxon>
        <taxon>Dikarya</taxon>
        <taxon>Ascomycota</taxon>
        <taxon>Saccharomycotina</taxon>
        <taxon>Saccharomycetes</taxon>
        <taxon>Saccharomycetales</taxon>
        <taxon>Saccharomycetaceae</taxon>
        <taxon>Arxiozyma</taxon>
    </lineage>
</organism>
<sequence length="1041" mass="120179">MFTTDADLTEQNIIQTLEQASNPQHAGSDVQKLAEHQLKVWETQPGFHYMLQSIYLDLSNPLQVRWLAVIQFKNGVDKYWRSSRINAIKKDEKATIRARLFDLIDEQNNQLCIQNAQATSKISRLDFPAEWPNLFEQLEALLKDDHVRKDHVKLYNILTHINQIIKILGTARIGRCKPAMQSKVPLIFPLIVRVYLQTFEEYTHKLQSNNGNMTNDGSNNLTKLQVSYLALKVLRRIVSEGYERPEKDESVCEFLKLSVTHLQSLISQQDVLGKYEVYEKFIKCYGKLYYTLVTEQPTTFISIPCSIEILITYTKLLFEKASVVYNENSDVSGDFWEHVAIRGFLLLKRVINFVKKKGVITLKARNDKQSIDMSIQKINFEFLNENLIKQLVDILVDCYLKLRPAELESWFCDPEEWMNEQMITSYEYQIRPCAENFFQDLINSFPDLLVPYLLNKIENEATTLTNSLEDFLKKDAIYASFQLSASAVSNMVDFDRLLVDVFLPEATNNATGLDQLKIIRRRVCLIINEWCTVKSSEKSKSLCYKFFSELLMSDDDKVVTLSAVQSLRTMVDDWNFDKDIFQPYLIDITTVLLRKVLPSVSLTETRLYVLNTLSDIIIQTKPLINQDLLVEILQIVPKLWDIANNNASESILSNALLRLIRHLVSSLGPKSYLTWDIALPILSLACDPSTSHYALLNEDGFDLWESLLQNYSSKECQLSEKFKDLLPFLEYGIDTRTEILATLLEIVKSYSLILNQTEFFLLPTFGKIFTSIASNLLKLREDALQLVLDTWEILVLADEPNYDAVLIPNFYQAGILNALFDAIFKEDALSTYQCGQLLQIIARLTYVNPDAIIEYLSTYHSQLPTVQENMQLSAMSRKLVFKDYPLETLVEKFIEIWIFCFKDIYDPKIKKIHILGISSLLRTKLPIVFNNLDSIVSLWVEILEEINENNNGDCEKYHLNDVVTEQSIAFFPLTTEQFRQHELSKNNDPVHTISLKDFIQQTMVYVETYLGPSGYKELLSRLNPTLLENLQLFLSMRSSQS</sequence>
<dbReference type="Proteomes" id="UP001306508">
    <property type="component" value="Unassembled WGS sequence"/>
</dbReference>
<dbReference type="Pfam" id="PF25758">
    <property type="entry name" value="TPR_IPO11"/>
    <property type="match status" value="1"/>
</dbReference>
<dbReference type="SUPFAM" id="SSF48371">
    <property type="entry name" value="ARM repeat"/>
    <property type="match status" value="1"/>
</dbReference>
<evidence type="ECO:0000259" key="5">
    <source>
        <dbReference type="PROSITE" id="PS50166"/>
    </source>
</evidence>
<accession>A0AAN7WLK0</accession>
<evidence type="ECO:0000256" key="2">
    <source>
        <dbReference type="ARBA" id="ARBA00007991"/>
    </source>
</evidence>
<reference evidence="7" key="1">
    <citation type="submission" date="2023-07" db="EMBL/GenBank/DDBJ databases">
        <title>A draft genome of Kazachstania heterogenica Y-27499.</title>
        <authorList>
            <person name="Donic C."/>
            <person name="Kralova J.S."/>
            <person name="Fidel L."/>
            <person name="Ben-Dor S."/>
            <person name="Jung S."/>
        </authorList>
    </citation>
    <scope>NUCLEOTIDE SEQUENCE [LARGE SCALE GENOMIC DNA]</scope>
    <source>
        <strain evidence="7">Y27499</strain>
    </source>
</reference>
<dbReference type="GO" id="GO:0005829">
    <property type="term" value="C:cytosol"/>
    <property type="evidence" value="ECO:0007669"/>
    <property type="project" value="TreeGrafter"/>
</dbReference>
<evidence type="ECO:0000256" key="4">
    <source>
        <dbReference type="ARBA" id="ARBA00023242"/>
    </source>
</evidence>
<dbReference type="PROSITE" id="PS50166">
    <property type="entry name" value="IMPORTIN_B_NT"/>
    <property type="match status" value="1"/>
</dbReference>
<feature type="domain" description="Importin N-terminal" evidence="5">
    <location>
        <begin position="34"/>
        <end position="106"/>
    </location>
</feature>
<dbReference type="PANTHER" id="PTHR10997:SF7">
    <property type="entry name" value="IMPORTIN-11"/>
    <property type="match status" value="1"/>
</dbReference>
<evidence type="ECO:0000313" key="7">
    <source>
        <dbReference type="Proteomes" id="UP001306508"/>
    </source>
</evidence>
<dbReference type="PANTHER" id="PTHR10997">
    <property type="entry name" value="IMPORTIN-7, 8, 11"/>
    <property type="match status" value="1"/>
</dbReference>
<comment type="similarity">
    <text evidence="2">Belongs to the importin beta family.</text>
</comment>
<dbReference type="InterPro" id="IPR001494">
    <property type="entry name" value="Importin-beta_N"/>
</dbReference>
<evidence type="ECO:0000256" key="1">
    <source>
        <dbReference type="ARBA" id="ARBA00004123"/>
    </source>
</evidence>
<dbReference type="InterPro" id="IPR016024">
    <property type="entry name" value="ARM-type_fold"/>
</dbReference>